<reference evidence="12" key="1">
    <citation type="submission" date="2019-09" db="EMBL/GenBank/DDBJ databases">
        <title>Characterisation of the sponge microbiome using genome-centric metagenomics.</title>
        <authorList>
            <person name="Engelberts J.P."/>
            <person name="Robbins S.J."/>
            <person name="De Goeij J.M."/>
            <person name="Aranda M."/>
            <person name="Bell S.C."/>
            <person name="Webster N.S."/>
        </authorList>
    </citation>
    <scope>NUCLEOTIDE SEQUENCE</scope>
    <source>
        <strain evidence="12">SB0664_bin_27</strain>
    </source>
</reference>
<evidence type="ECO:0000256" key="5">
    <source>
        <dbReference type="ARBA" id="ARBA00022705"/>
    </source>
</evidence>
<evidence type="ECO:0000256" key="10">
    <source>
        <dbReference type="RuleBase" id="RU000578"/>
    </source>
</evidence>
<sequence length="412" mass="46542">MYLSRLHLEHFRNYRELDLCFSAPVTLVQGRNGQGKTNLLEAVYYLATSKSRQVRTEREAVDRAAAEEPIPYARIRGEVERREASTTLEILFTLRGDGLNYTKQIRVNGAPRRSMDLIGHLRAVLFLPEDLTLVSGSPSERRRYIDVALCQIDRGYCQTLSRYQKVVTQRNSLLKQLQEREQADSHSAAAQLSFWDDQLVELGTRVLARRHIYLQELAPIARRVQAELSQQQESLELLYLPSFNTGLYSEHDYQRLREGEEVETDAIAGMEVGAETIGQRFRERLEFRRGVELKAGSSLYGPHRDELVFLVNGWNLRTYGSRGQQRTGALALKLAELQAMAEATGEKPILLLDDVMSELDAQRRAALLEALADVRQGIVTTTNWGQFSGDFQQNAQLLQIEAGVATSAAGSL</sequence>
<dbReference type="EMBL" id="VXRG01000118">
    <property type="protein sequence ID" value="MXY94624.1"/>
    <property type="molecule type" value="Genomic_DNA"/>
</dbReference>
<dbReference type="GO" id="GO:0006302">
    <property type="term" value="P:double-strand break repair"/>
    <property type="evidence" value="ECO:0007669"/>
    <property type="project" value="TreeGrafter"/>
</dbReference>
<evidence type="ECO:0000256" key="9">
    <source>
        <dbReference type="HAMAP-Rule" id="MF_00365"/>
    </source>
</evidence>
<organism evidence="12">
    <name type="scientific">Caldilineaceae bacterium SB0664_bin_27</name>
    <dbReference type="NCBI Taxonomy" id="2605260"/>
    <lineage>
        <taxon>Bacteria</taxon>
        <taxon>Bacillati</taxon>
        <taxon>Chloroflexota</taxon>
        <taxon>Caldilineae</taxon>
        <taxon>Caldilineales</taxon>
        <taxon>Caldilineaceae</taxon>
    </lineage>
</organism>
<evidence type="ECO:0000256" key="3">
    <source>
        <dbReference type="ARBA" id="ARBA00020170"/>
    </source>
</evidence>
<evidence type="ECO:0000256" key="6">
    <source>
        <dbReference type="ARBA" id="ARBA00022741"/>
    </source>
</evidence>
<dbReference type="PANTHER" id="PTHR32182:SF0">
    <property type="entry name" value="DNA REPLICATION AND REPAIR PROTEIN RECF"/>
    <property type="match status" value="1"/>
</dbReference>
<evidence type="ECO:0000256" key="7">
    <source>
        <dbReference type="ARBA" id="ARBA00022840"/>
    </source>
</evidence>
<feature type="domain" description="RecF/RecN/SMC N-terminal" evidence="11">
    <location>
        <begin position="2"/>
        <end position="389"/>
    </location>
</feature>
<accession>A0A6B0YU36</accession>
<dbReference type="InterPro" id="IPR001238">
    <property type="entry name" value="DNA-binding_RecF"/>
</dbReference>
<dbReference type="Pfam" id="PF02463">
    <property type="entry name" value="SMC_N"/>
    <property type="match status" value="1"/>
</dbReference>
<dbReference type="PROSITE" id="PS00617">
    <property type="entry name" value="RECF_1"/>
    <property type="match status" value="1"/>
</dbReference>
<keyword evidence="9 10" id="KW-0742">SOS response</keyword>
<dbReference type="PROSITE" id="PS00618">
    <property type="entry name" value="RECF_2"/>
    <property type="match status" value="1"/>
</dbReference>
<keyword evidence="4 9" id="KW-0963">Cytoplasm</keyword>
<keyword evidence="9 10" id="KW-0234">DNA repair</keyword>
<evidence type="ECO:0000313" key="12">
    <source>
        <dbReference type="EMBL" id="MXY94624.1"/>
    </source>
</evidence>
<dbReference type="GO" id="GO:0005737">
    <property type="term" value="C:cytoplasm"/>
    <property type="evidence" value="ECO:0007669"/>
    <property type="project" value="UniProtKB-SubCell"/>
</dbReference>
<keyword evidence="6 9" id="KW-0547">Nucleotide-binding</keyword>
<keyword evidence="5 9" id="KW-0235">DNA replication</keyword>
<name>A0A6B0YU36_9CHLR</name>
<evidence type="ECO:0000256" key="8">
    <source>
        <dbReference type="ARBA" id="ARBA00023125"/>
    </source>
</evidence>
<evidence type="ECO:0000256" key="4">
    <source>
        <dbReference type="ARBA" id="ARBA00022490"/>
    </source>
</evidence>
<comment type="similarity">
    <text evidence="2 9 10">Belongs to the RecF family.</text>
</comment>
<dbReference type="GO" id="GO:0003697">
    <property type="term" value="F:single-stranded DNA binding"/>
    <property type="evidence" value="ECO:0007669"/>
    <property type="project" value="UniProtKB-UniRule"/>
</dbReference>
<dbReference type="InterPro" id="IPR018078">
    <property type="entry name" value="DNA-binding_RecF_CS"/>
</dbReference>
<evidence type="ECO:0000259" key="11">
    <source>
        <dbReference type="Pfam" id="PF02463"/>
    </source>
</evidence>
<evidence type="ECO:0000256" key="1">
    <source>
        <dbReference type="ARBA" id="ARBA00004496"/>
    </source>
</evidence>
<dbReference type="GO" id="GO:0006260">
    <property type="term" value="P:DNA replication"/>
    <property type="evidence" value="ECO:0007669"/>
    <property type="project" value="UniProtKB-UniRule"/>
</dbReference>
<protein>
    <recommendedName>
        <fullName evidence="3 9">DNA replication and repair protein RecF</fullName>
    </recommendedName>
</protein>
<proteinExistence type="inferred from homology"/>
<dbReference type="PANTHER" id="PTHR32182">
    <property type="entry name" value="DNA REPLICATION AND REPAIR PROTEIN RECF"/>
    <property type="match status" value="1"/>
</dbReference>
<comment type="function">
    <text evidence="9 10">The RecF protein is involved in DNA metabolism; it is required for DNA replication and normal SOS inducibility. RecF binds preferentially to single-stranded, linear DNA. It also seems to bind ATP.</text>
</comment>
<dbReference type="AlphaFoldDB" id="A0A6B0YU36"/>
<dbReference type="GO" id="GO:0005524">
    <property type="term" value="F:ATP binding"/>
    <property type="evidence" value="ECO:0007669"/>
    <property type="project" value="UniProtKB-UniRule"/>
</dbReference>
<gene>
    <name evidence="9" type="primary">recF</name>
    <name evidence="12" type="ORF">F4Y42_14375</name>
</gene>
<keyword evidence="8 9" id="KW-0238">DNA-binding</keyword>
<dbReference type="Gene3D" id="1.20.1050.90">
    <property type="entry name" value="RecF/RecN/SMC, N-terminal domain"/>
    <property type="match status" value="1"/>
</dbReference>
<keyword evidence="7 9" id="KW-0067">ATP-binding</keyword>
<dbReference type="NCBIfam" id="TIGR00611">
    <property type="entry name" value="recf"/>
    <property type="match status" value="1"/>
</dbReference>
<feature type="binding site" evidence="9">
    <location>
        <begin position="30"/>
        <end position="37"/>
    </location>
    <ligand>
        <name>ATP</name>
        <dbReference type="ChEBI" id="CHEBI:30616"/>
    </ligand>
</feature>
<dbReference type="HAMAP" id="MF_00365">
    <property type="entry name" value="RecF"/>
    <property type="match status" value="1"/>
</dbReference>
<dbReference type="InterPro" id="IPR027417">
    <property type="entry name" value="P-loop_NTPase"/>
</dbReference>
<dbReference type="SUPFAM" id="SSF52540">
    <property type="entry name" value="P-loop containing nucleoside triphosphate hydrolases"/>
    <property type="match status" value="1"/>
</dbReference>
<dbReference type="GO" id="GO:0009432">
    <property type="term" value="P:SOS response"/>
    <property type="evidence" value="ECO:0007669"/>
    <property type="project" value="UniProtKB-UniRule"/>
</dbReference>
<comment type="subcellular location">
    <subcellularLocation>
        <location evidence="1 9 10">Cytoplasm</location>
    </subcellularLocation>
</comment>
<evidence type="ECO:0000256" key="2">
    <source>
        <dbReference type="ARBA" id="ARBA00008016"/>
    </source>
</evidence>
<dbReference type="InterPro" id="IPR042174">
    <property type="entry name" value="RecF_2"/>
</dbReference>
<comment type="caution">
    <text evidence="12">The sequence shown here is derived from an EMBL/GenBank/DDBJ whole genome shotgun (WGS) entry which is preliminary data.</text>
</comment>
<keyword evidence="9 10" id="KW-0227">DNA damage</keyword>
<dbReference type="Gene3D" id="3.40.50.300">
    <property type="entry name" value="P-loop containing nucleotide triphosphate hydrolases"/>
    <property type="match status" value="1"/>
</dbReference>
<dbReference type="GO" id="GO:0000731">
    <property type="term" value="P:DNA synthesis involved in DNA repair"/>
    <property type="evidence" value="ECO:0007669"/>
    <property type="project" value="TreeGrafter"/>
</dbReference>
<dbReference type="InterPro" id="IPR003395">
    <property type="entry name" value="RecF/RecN/SMC_N"/>
</dbReference>